<accession>A0ABD6CZH3</accession>
<dbReference type="CDD" id="cd00130">
    <property type="entry name" value="PAS"/>
    <property type="match status" value="2"/>
</dbReference>
<dbReference type="PANTHER" id="PTHR43711">
    <property type="entry name" value="TWO-COMPONENT HISTIDINE KINASE"/>
    <property type="match status" value="1"/>
</dbReference>
<dbReference type="InterPro" id="IPR000700">
    <property type="entry name" value="PAS-assoc_C"/>
</dbReference>
<dbReference type="InterPro" id="IPR036890">
    <property type="entry name" value="HATPase_C_sf"/>
</dbReference>
<evidence type="ECO:0000256" key="2">
    <source>
        <dbReference type="ARBA" id="ARBA00012438"/>
    </source>
</evidence>
<name>A0ABD6CZH3_9EURY</name>
<dbReference type="Proteomes" id="UP001597075">
    <property type="component" value="Unassembled WGS sequence"/>
</dbReference>
<evidence type="ECO:0000256" key="1">
    <source>
        <dbReference type="ARBA" id="ARBA00000085"/>
    </source>
</evidence>
<feature type="transmembrane region" description="Helical" evidence="7">
    <location>
        <begin position="34"/>
        <end position="57"/>
    </location>
</feature>
<dbReference type="Gene3D" id="3.30.450.20">
    <property type="entry name" value="PAS domain"/>
    <property type="match status" value="2"/>
</dbReference>
<feature type="transmembrane region" description="Helical" evidence="7">
    <location>
        <begin position="145"/>
        <end position="169"/>
    </location>
</feature>
<dbReference type="Gene3D" id="3.30.565.10">
    <property type="entry name" value="Histidine kinase-like ATPase, C-terminal domain"/>
    <property type="match status" value="1"/>
</dbReference>
<dbReference type="GO" id="GO:0004673">
    <property type="term" value="F:protein histidine kinase activity"/>
    <property type="evidence" value="ECO:0007669"/>
    <property type="project" value="UniProtKB-EC"/>
</dbReference>
<dbReference type="Pfam" id="PF16927">
    <property type="entry name" value="HisKA_7TM"/>
    <property type="match status" value="1"/>
</dbReference>
<protein>
    <recommendedName>
        <fullName evidence="2">histidine kinase</fullName>
        <ecNumber evidence="2">2.7.13.3</ecNumber>
    </recommendedName>
</protein>
<comment type="caution">
    <text evidence="11">The sequence shown here is derived from an EMBL/GenBank/DDBJ whole genome shotgun (WGS) entry which is preliminary data.</text>
</comment>
<dbReference type="SMART" id="SM00388">
    <property type="entry name" value="HisKA"/>
    <property type="match status" value="1"/>
</dbReference>
<evidence type="ECO:0000313" key="12">
    <source>
        <dbReference type="Proteomes" id="UP001597075"/>
    </source>
</evidence>
<organism evidence="11 12">
    <name type="scientific">Haloplanus ruber</name>
    <dbReference type="NCBI Taxonomy" id="869892"/>
    <lineage>
        <taxon>Archaea</taxon>
        <taxon>Methanobacteriati</taxon>
        <taxon>Methanobacteriota</taxon>
        <taxon>Stenosarchaea group</taxon>
        <taxon>Halobacteria</taxon>
        <taxon>Halobacteriales</taxon>
        <taxon>Haloferacaceae</taxon>
        <taxon>Haloplanus</taxon>
    </lineage>
</organism>
<dbReference type="SMART" id="SM00091">
    <property type="entry name" value="PAS"/>
    <property type="match status" value="2"/>
</dbReference>
<feature type="transmembrane region" description="Helical" evidence="7">
    <location>
        <begin position="69"/>
        <end position="90"/>
    </location>
</feature>
<dbReference type="EMBL" id="JBHUDL010000010">
    <property type="protein sequence ID" value="MFD1634301.1"/>
    <property type="molecule type" value="Genomic_DNA"/>
</dbReference>
<dbReference type="Pfam" id="PF02518">
    <property type="entry name" value="HATPase_c"/>
    <property type="match status" value="1"/>
</dbReference>
<dbReference type="AlphaFoldDB" id="A0ABD6CZH3"/>
<evidence type="ECO:0000256" key="5">
    <source>
        <dbReference type="ARBA" id="ARBA00022777"/>
    </source>
</evidence>
<evidence type="ECO:0000256" key="7">
    <source>
        <dbReference type="SAM" id="Phobius"/>
    </source>
</evidence>
<dbReference type="PROSITE" id="PS50109">
    <property type="entry name" value="HIS_KIN"/>
    <property type="match status" value="1"/>
</dbReference>
<evidence type="ECO:0000259" key="9">
    <source>
        <dbReference type="PROSITE" id="PS50112"/>
    </source>
</evidence>
<evidence type="ECO:0000259" key="10">
    <source>
        <dbReference type="PROSITE" id="PS50113"/>
    </source>
</evidence>
<dbReference type="PRINTS" id="PR00344">
    <property type="entry name" value="BCTRLSENSOR"/>
</dbReference>
<dbReference type="InterPro" id="IPR050736">
    <property type="entry name" value="Sensor_HK_Regulatory"/>
</dbReference>
<dbReference type="InterPro" id="IPR036097">
    <property type="entry name" value="HisK_dim/P_sf"/>
</dbReference>
<reference evidence="11 12" key="1">
    <citation type="journal article" date="2019" name="Int. J. Syst. Evol. Microbiol.">
        <title>The Global Catalogue of Microorganisms (GCM) 10K type strain sequencing project: providing services to taxonomists for standard genome sequencing and annotation.</title>
        <authorList>
            <consortium name="The Broad Institute Genomics Platform"/>
            <consortium name="The Broad Institute Genome Sequencing Center for Infectious Disease"/>
            <person name="Wu L."/>
            <person name="Ma J."/>
        </authorList>
    </citation>
    <scope>NUCLEOTIDE SEQUENCE [LARGE SCALE GENOMIC DNA]</scope>
    <source>
        <strain evidence="11 12">CGMCC 1.10594</strain>
    </source>
</reference>
<keyword evidence="5 11" id="KW-0418">Kinase</keyword>
<dbReference type="InterPro" id="IPR005467">
    <property type="entry name" value="His_kinase_dom"/>
</dbReference>
<evidence type="ECO:0000313" key="11">
    <source>
        <dbReference type="EMBL" id="MFD1634301.1"/>
    </source>
</evidence>
<dbReference type="InterPro" id="IPR004358">
    <property type="entry name" value="Sig_transdc_His_kin-like_C"/>
</dbReference>
<dbReference type="PROSITE" id="PS50112">
    <property type="entry name" value="PAS"/>
    <property type="match status" value="2"/>
</dbReference>
<evidence type="ECO:0000256" key="4">
    <source>
        <dbReference type="ARBA" id="ARBA00022679"/>
    </source>
</evidence>
<dbReference type="SUPFAM" id="SSF47384">
    <property type="entry name" value="Homodimeric domain of signal transducing histidine kinase"/>
    <property type="match status" value="1"/>
</dbReference>
<dbReference type="SMART" id="SM00387">
    <property type="entry name" value="HATPase_c"/>
    <property type="match status" value="1"/>
</dbReference>
<dbReference type="SUPFAM" id="SSF55785">
    <property type="entry name" value="PYP-like sensor domain (PAS domain)"/>
    <property type="match status" value="2"/>
</dbReference>
<keyword evidence="7" id="KW-1133">Transmembrane helix</keyword>
<dbReference type="InterPro" id="IPR003661">
    <property type="entry name" value="HisK_dim/P_dom"/>
</dbReference>
<evidence type="ECO:0000259" key="8">
    <source>
        <dbReference type="PROSITE" id="PS50109"/>
    </source>
</evidence>
<dbReference type="RefSeq" id="WP_256404554.1">
    <property type="nucleotide sequence ID" value="NZ_CP187151.1"/>
</dbReference>
<dbReference type="InterPro" id="IPR013656">
    <property type="entry name" value="PAS_4"/>
</dbReference>
<dbReference type="InterPro" id="IPR003594">
    <property type="entry name" value="HATPase_dom"/>
</dbReference>
<keyword evidence="12" id="KW-1185">Reference proteome</keyword>
<feature type="domain" description="PAC" evidence="10">
    <location>
        <begin position="309"/>
        <end position="360"/>
    </location>
</feature>
<feature type="domain" description="PAS" evidence="9">
    <location>
        <begin position="354"/>
        <end position="424"/>
    </location>
</feature>
<dbReference type="Pfam" id="PF08448">
    <property type="entry name" value="PAS_4"/>
    <property type="match status" value="1"/>
</dbReference>
<feature type="transmembrane region" description="Helical" evidence="7">
    <location>
        <begin position="181"/>
        <end position="204"/>
    </location>
</feature>
<dbReference type="GO" id="GO:0000160">
    <property type="term" value="P:phosphorelay signal transduction system"/>
    <property type="evidence" value="ECO:0007669"/>
    <property type="project" value="UniProtKB-KW"/>
</dbReference>
<dbReference type="SUPFAM" id="SSF55874">
    <property type="entry name" value="ATPase domain of HSP90 chaperone/DNA topoisomerase II/histidine kinase"/>
    <property type="match status" value="1"/>
</dbReference>
<dbReference type="NCBIfam" id="TIGR00229">
    <property type="entry name" value="sensory_box"/>
    <property type="match status" value="2"/>
</dbReference>
<feature type="transmembrane region" description="Helical" evidence="7">
    <location>
        <begin position="102"/>
        <end position="125"/>
    </location>
</feature>
<dbReference type="PANTHER" id="PTHR43711:SF1">
    <property type="entry name" value="HISTIDINE KINASE 1"/>
    <property type="match status" value="1"/>
</dbReference>
<evidence type="ECO:0000256" key="3">
    <source>
        <dbReference type="ARBA" id="ARBA00022553"/>
    </source>
</evidence>
<comment type="catalytic activity">
    <reaction evidence="1">
        <text>ATP + protein L-histidine = ADP + protein N-phospho-L-histidine.</text>
        <dbReference type="EC" id="2.7.13.3"/>
    </reaction>
</comment>
<dbReference type="Pfam" id="PF00512">
    <property type="entry name" value="HisKA"/>
    <property type="match status" value="1"/>
</dbReference>
<keyword evidence="6" id="KW-0902">Two-component regulatory system</keyword>
<keyword evidence="7" id="KW-0472">Membrane</keyword>
<dbReference type="CDD" id="cd00082">
    <property type="entry name" value="HisKA"/>
    <property type="match status" value="1"/>
</dbReference>
<feature type="transmembrane region" description="Helical" evidence="7">
    <location>
        <begin position="6"/>
        <end position="27"/>
    </location>
</feature>
<keyword evidence="4" id="KW-0808">Transferase</keyword>
<dbReference type="InterPro" id="IPR000014">
    <property type="entry name" value="PAS"/>
</dbReference>
<feature type="domain" description="PAS" evidence="9">
    <location>
        <begin position="253"/>
        <end position="281"/>
    </location>
</feature>
<dbReference type="Gene3D" id="1.10.287.130">
    <property type="match status" value="1"/>
</dbReference>
<dbReference type="Pfam" id="PF08447">
    <property type="entry name" value="PAS_3"/>
    <property type="match status" value="1"/>
</dbReference>
<dbReference type="PROSITE" id="PS50113">
    <property type="entry name" value="PAC"/>
    <property type="match status" value="1"/>
</dbReference>
<dbReference type="EC" id="2.7.13.3" evidence="2"/>
<dbReference type="InterPro" id="IPR013655">
    <property type="entry name" value="PAS_fold_3"/>
</dbReference>
<feature type="domain" description="Histidine kinase" evidence="8">
    <location>
        <begin position="490"/>
        <end position="689"/>
    </location>
</feature>
<keyword evidence="3" id="KW-0597">Phosphoprotein</keyword>
<proteinExistence type="predicted"/>
<evidence type="ECO:0000256" key="6">
    <source>
        <dbReference type="ARBA" id="ARBA00023012"/>
    </source>
</evidence>
<dbReference type="InterPro" id="IPR031621">
    <property type="entry name" value="HisKA_7TM"/>
</dbReference>
<keyword evidence="7" id="KW-0812">Transmembrane</keyword>
<dbReference type="InterPro" id="IPR035965">
    <property type="entry name" value="PAS-like_dom_sf"/>
</dbReference>
<sequence length="700" mass="76326">MSFSFGVATWLLLGVSCLNLGLAIMAVRRRGVQGAVPFAATMICVSLYASGSAVQGASTTLATYRGGLFVSYVGLVGLPPTQLWFVLAYAGHESLLRRRAGVLLLVEPAIVLALAATSPMHDLLWTITGFTGAPMAYVDRALGPAFWLNIVYSYALLFVSYLIIILVGIRRHRRYRIQVGLILFGGLVPLLVSLFWVSGISPLGSVTLGGFSVGLPSSIDPTPFAFGVTGITFAVALFRFDFLELAPVARHALVDEMTDPIFVVDLDGQVVEVNAAAVELLDTETPVIGQPASDIVPSYGSTAEDENAPEADVSVESADGKRYFDVTQTALTDQTGAELGSLLIYRDVTDRHVVEERFQRLIERSSDVVTVMQKDGTVTYVSPSVSEILGYDPEEMIGENIIDRIHPNDREEIIMELSRHADDYGFVGQYVARYRDADGNWRTMEARATNLLGDPYVEGIVLNSRDVTKQRQRKRQLERQNERLDQFASIVAHDLRNPLNVAAGRAELLKPDVDEETAAAIDDIQRQLGRMEDIIEDSLTLARAGEIAAETADVDIGTLARDAWENVATGEATLVVETTLELEADGDRLLNVFENLYRNSVEHNDSTEMTVEVGPLSGGRGFYVEDTGTGIPERERQNVLKQGYTTSQQGTGFGLAIVQDIIKAHGWQLSVSEGEEGGARFEIECSESLPEKEPGHATSD</sequence>
<gene>
    <name evidence="11" type="ORF">ACFSBJ_11250</name>
</gene>